<sequence length="787" mass="81035">MDIDTYGPVVELRVHGVSGTPPEDVLDAPRVRQVAGDEWARVFRAVGDDGRDVGTPDHVVEALHWGRYTSGSWTFALWLLLVPFGMVNVARFMLPEPADRPGRGALVVASAALRALGVLLTCLLALGAAIVLVDLVALQAPGAVATVPARVLRALAVLAAGAVVGGFFLLARSSLDTNLPLDGGDAHAASALAHPRALAGDPDVPVLRRLHLAAGLATVALVGLIAAGSAWHASLGPVLLLLGLTVAGVTVLGDPRTAWADRATRAARGLAAVAVGLAVLASVVAAVALAGDVPAMVARAGLDRVCAVLVLAVVVALAVLLVANAVVAARRVRPDEGDGRFAPFARGCAATVVAALGVFLGVGYTGAAAFGTAELVGAVAADLVVPEMLSRAVYAWGLTTFVAAGIAVVAVVDRLRRGSDLRARAEASFAAAGFHALPAARARGIGSAMWVARVKQHVAAVAVTLALTGSVLSLAALEAALPQAVGRAPWDLGRWFVLTASAQHPRPGSGWVLALGTLVLAAAGIRLVLLGRAAARQSTTRRGVNVVWDVVAFWPRAVHPFVPPPYSQSVVPRLADRIRHHHAAGRTVVLCGHSQGSLISFATLVRQVGLGRPADRTGLLTFGSQIQVLFSRAFPASVNLPAVEGLMHALGGRWRNLYRETDPLAGPALSWRHRETPRHVPGATGGGPTDPGATAFGPDWRLLDPPVPDDELQELPLLPLRGHSDFWADPSWARAVAVVRPGRSGAHGVVPAVGVDDLAGGGGHPVGQQGADGPGDGRRVGEIPAQR</sequence>
<dbReference type="InterPro" id="IPR029058">
    <property type="entry name" value="AB_hydrolase_fold"/>
</dbReference>
<name>A0ABP9CQH1_9PSEU</name>
<accession>A0ABP9CQH1</accession>
<feature type="transmembrane region" description="Helical" evidence="2">
    <location>
        <begin position="266"/>
        <end position="290"/>
    </location>
</feature>
<feature type="transmembrane region" description="Helical" evidence="2">
    <location>
        <begin position="302"/>
        <end position="327"/>
    </location>
</feature>
<feature type="transmembrane region" description="Helical" evidence="2">
    <location>
        <begin position="458"/>
        <end position="477"/>
    </location>
</feature>
<keyword evidence="2" id="KW-0812">Transmembrane</keyword>
<feature type="region of interest" description="Disordered" evidence="1">
    <location>
        <begin position="759"/>
        <end position="787"/>
    </location>
</feature>
<feature type="transmembrane region" description="Helical" evidence="2">
    <location>
        <begin position="212"/>
        <end position="231"/>
    </location>
</feature>
<feature type="transmembrane region" description="Helical" evidence="2">
    <location>
        <begin position="237"/>
        <end position="254"/>
    </location>
</feature>
<dbReference type="EMBL" id="BAABHO010000082">
    <property type="protein sequence ID" value="GAA4812704.1"/>
    <property type="molecule type" value="Genomic_DNA"/>
</dbReference>
<feature type="transmembrane region" description="Helical" evidence="2">
    <location>
        <begin position="106"/>
        <end position="131"/>
    </location>
</feature>
<feature type="transmembrane region" description="Helical" evidence="2">
    <location>
        <begin position="348"/>
        <end position="373"/>
    </location>
</feature>
<feature type="compositionally biased region" description="Gly residues" evidence="1">
    <location>
        <begin position="759"/>
        <end position="774"/>
    </location>
</feature>
<keyword evidence="2" id="KW-1133">Transmembrane helix</keyword>
<reference evidence="4" key="1">
    <citation type="journal article" date="2019" name="Int. J. Syst. Evol. Microbiol.">
        <title>The Global Catalogue of Microorganisms (GCM) 10K type strain sequencing project: providing services to taxonomists for standard genome sequencing and annotation.</title>
        <authorList>
            <consortium name="The Broad Institute Genomics Platform"/>
            <consortium name="The Broad Institute Genome Sequencing Center for Infectious Disease"/>
            <person name="Wu L."/>
            <person name="Ma J."/>
        </authorList>
    </citation>
    <scope>NUCLEOTIDE SEQUENCE [LARGE SCALE GENOMIC DNA]</scope>
    <source>
        <strain evidence="4">JCM 17979</strain>
    </source>
</reference>
<evidence type="ECO:0000313" key="4">
    <source>
        <dbReference type="Proteomes" id="UP001500928"/>
    </source>
</evidence>
<dbReference type="PROSITE" id="PS50065">
    <property type="entry name" value="HMG_COA_REDUCTASE_4"/>
    <property type="match status" value="1"/>
</dbReference>
<evidence type="ECO:0008006" key="5">
    <source>
        <dbReference type="Google" id="ProtNLM"/>
    </source>
</evidence>
<comment type="caution">
    <text evidence="3">The sequence shown here is derived from an EMBL/GenBank/DDBJ whole genome shotgun (WGS) entry which is preliminary data.</text>
</comment>
<dbReference type="InterPro" id="IPR002202">
    <property type="entry name" value="HMG_CoA_Rdtase"/>
</dbReference>
<evidence type="ECO:0000256" key="1">
    <source>
        <dbReference type="SAM" id="MobiDB-lite"/>
    </source>
</evidence>
<gene>
    <name evidence="3" type="ORF">GCM10023200_58100</name>
</gene>
<protein>
    <recommendedName>
        <fullName evidence="5">Integral membrane protein</fullName>
    </recommendedName>
</protein>
<feature type="transmembrane region" description="Helical" evidence="2">
    <location>
        <begin position="393"/>
        <end position="412"/>
    </location>
</feature>
<organism evidence="3 4">
    <name type="scientific">Actinomycetospora chlora</name>
    <dbReference type="NCBI Taxonomy" id="663608"/>
    <lineage>
        <taxon>Bacteria</taxon>
        <taxon>Bacillati</taxon>
        <taxon>Actinomycetota</taxon>
        <taxon>Actinomycetes</taxon>
        <taxon>Pseudonocardiales</taxon>
        <taxon>Pseudonocardiaceae</taxon>
        <taxon>Actinomycetospora</taxon>
    </lineage>
</organism>
<evidence type="ECO:0000313" key="3">
    <source>
        <dbReference type="EMBL" id="GAA4812704.1"/>
    </source>
</evidence>
<keyword evidence="4" id="KW-1185">Reference proteome</keyword>
<keyword evidence="2" id="KW-0472">Membrane</keyword>
<feature type="transmembrane region" description="Helical" evidence="2">
    <location>
        <begin position="75"/>
        <end position="94"/>
    </location>
</feature>
<dbReference type="SUPFAM" id="SSF53474">
    <property type="entry name" value="alpha/beta-Hydrolases"/>
    <property type="match status" value="1"/>
</dbReference>
<proteinExistence type="predicted"/>
<dbReference type="Proteomes" id="UP001500928">
    <property type="component" value="Unassembled WGS sequence"/>
</dbReference>
<feature type="transmembrane region" description="Helical" evidence="2">
    <location>
        <begin position="511"/>
        <end position="531"/>
    </location>
</feature>
<feature type="transmembrane region" description="Helical" evidence="2">
    <location>
        <begin position="151"/>
        <end position="171"/>
    </location>
</feature>
<evidence type="ECO:0000256" key="2">
    <source>
        <dbReference type="SAM" id="Phobius"/>
    </source>
</evidence>